<dbReference type="SUPFAM" id="SSF158446">
    <property type="entry name" value="IVS-encoded protein-like"/>
    <property type="match status" value="1"/>
</dbReference>
<evidence type="ECO:0000313" key="2">
    <source>
        <dbReference type="Proteomes" id="UP000228781"/>
    </source>
</evidence>
<comment type="caution">
    <text evidence="1">The sequence shown here is derived from an EMBL/GenBank/DDBJ whole genome shotgun (WGS) entry which is preliminary data.</text>
</comment>
<dbReference type="Gene3D" id="1.20.1440.60">
    <property type="entry name" value="23S rRNA-intervening sequence"/>
    <property type="match status" value="1"/>
</dbReference>
<name>A0A2M8EID8_UNCKA</name>
<sequence>MFSFENLEVYKRALEFANLIFKITENWSRDYSFNLTDQLRRAALSVALNITEGSARSKAEFKRFLDIARGSCYECVPLIEIATRQNLISEAEREELYAELNEIAMMLNGLKRSLQ</sequence>
<evidence type="ECO:0000313" key="1">
    <source>
        <dbReference type="EMBL" id="PJC22423.1"/>
    </source>
</evidence>
<gene>
    <name evidence="1" type="ORF">CO059_02595</name>
</gene>
<proteinExistence type="predicted"/>
<dbReference type="NCBIfam" id="TIGR02436">
    <property type="entry name" value="four helix bundle protein"/>
    <property type="match status" value="1"/>
</dbReference>
<dbReference type="PANTHER" id="PTHR38471">
    <property type="entry name" value="FOUR HELIX BUNDLE PROTEIN"/>
    <property type="match status" value="1"/>
</dbReference>
<dbReference type="PANTHER" id="PTHR38471:SF2">
    <property type="entry name" value="FOUR HELIX BUNDLE PROTEIN"/>
    <property type="match status" value="1"/>
</dbReference>
<dbReference type="Proteomes" id="UP000228781">
    <property type="component" value="Unassembled WGS sequence"/>
</dbReference>
<accession>A0A2M8EID8</accession>
<dbReference type="AlphaFoldDB" id="A0A2M8EID8"/>
<dbReference type="InterPro" id="IPR036583">
    <property type="entry name" value="23S_rRNA_IVS_sf"/>
</dbReference>
<reference evidence="2" key="1">
    <citation type="submission" date="2017-09" db="EMBL/GenBank/DDBJ databases">
        <title>Depth-based differentiation of microbial function through sediment-hosted aquifers and enrichment of novel symbionts in the deep terrestrial subsurface.</title>
        <authorList>
            <person name="Probst A.J."/>
            <person name="Ladd B."/>
            <person name="Jarett J.K."/>
            <person name="Geller-Mcgrath D.E."/>
            <person name="Sieber C.M.K."/>
            <person name="Emerson J.B."/>
            <person name="Anantharaman K."/>
            <person name="Thomas B.C."/>
            <person name="Malmstrom R."/>
            <person name="Stieglmeier M."/>
            <person name="Klingl A."/>
            <person name="Woyke T."/>
            <person name="Ryan C.M."/>
            <person name="Banfield J.F."/>
        </authorList>
    </citation>
    <scope>NUCLEOTIDE SEQUENCE [LARGE SCALE GENOMIC DNA]</scope>
</reference>
<dbReference type="EMBL" id="PFSK01000037">
    <property type="protein sequence ID" value="PJC22423.1"/>
    <property type="molecule type" value="Genomic_DNA"/>
</dbReference>
<dbReference type="CDD" id="cd16377">
    <property type="entry name" value="23S_rRNA_IVP_like"/>
    <property type="match status" value="1"/>
</dbReference>
<dbReference type="InterPro" id="IPR012657">
    <property type="entry name" value="23S_rRNA-intervening_sequence"/>
</dbReference>
<protein>
    <submittedName>
        <fullName evidence="1">Four helix bundle protein</fullName>
    </submittedName>
</protein>
<organism evidence="1 2">
    <name type="scientific">candidate division WWE3 bacterium CG_4_9_14_0_2_um_filter_48_10</name>
    <dbReference type="NCBI Taxonomy" id="1975078"/>
    <lineage>
        <taxon>Bacteria</taxon>
        <taxon>Katanobacteria</taxon>
    </lineage>
</organism>
<dbReference type="Pfam" id="PF05635">
    <property type="entry name" value="23S_rRNA_IVP"/>
    <property type="match status" value="1"/>
</dbReference>